<evidence type="ECO:0000256" key="4">
    <source>
        <dbReference type="ARBA" id="ARBA00022692"/>
    </source>
</evidence>
<proteinExistence type="inferred from homology"/>
<keyword evidence="7 14" id="KW-0560">Oxidoreductase</keyword>
<evidence type="ECO:0000313" key="14">
    <source>
        <dbReference type="EMBL" id="MDZ8119313.1"/>
    </source>
</evidence>
<dbReference type="PANTHER" id="PTHR11351:SF31">
    <property type="entry name" value="DESATURASE 1, ISOFORM A-RELATED"/>
    <property type="match status" value="1"/>
</dbReference>
<keyword evidence="4 12" id="KW-0812">Transmembrane</keyword>
<evidence type="ECO:0000256" key="9">
    <source>
        <dbReference type="ARBA" id="ARBA00023098"/>
    </source>
</evidence>
<keyword evidence="10 12" id="KW-0472">Membrane</keyword>
<keyword evidence="6 12" id="KW-1133">Transmembrane helix</keyword>
<feature type="transmembrane region" description="Helical" evidence="12">
    <location>
        <begin position="37"/>
        <end position="56"/>
    </location>
</feature>
<dbReference type="GO" id="GO:0016491">
    <property type="term" value="F:oxidoreductase activity"/>
    <property type="evidence" value="ECO:0007669"/>
    <property type="project" value="UniProtKB-KW"/>
</dbReference>
<dbReference type="RefSeq" id="WP_322609097.1">
    <property type="nucleotide sequence ID" value="NZ_JARVCO010000010.1"/>
</dbReference>
<sequence length="288" mass="33453">MKTPSEKSAGRPGFSIPLLFMHLACAGVFFVPGGWPAFFIFVLMYVLHVFALTAGYHRYFSHKTYQTSRTFQFVLALLGTTAAQRDPLWWASHHRMHHMNSDTEDDVHSPRHHGFWWAHIGWVMNRQLCETDLNRVKDFSKYPELLWLNRHPYIPAFALAILLLGAGSVLNLLFPTLGVSGWQFVFYGFFLSTVAVYHVTFCINSVAHLHGRRRYDVADDSRNNWVLGLVAMGEGWHNNHHRYAVSTRQGFQWWEIDLSYWILRALQRVGLVWGIREPPRSVLTERKP</sequence>
<keyword evidence="9" id="KW-0443">Lipid metabolism</keyword>
<evidence type="ECO:0000313" key="15">
    <source>
        <dbReference type="Proteomes" id="UP001290861"/>
    </source>
</evidence>
<comment type="similarity">
    <text evidence="2">Belongs to the fatty acid desaturase type 2 family.</text>
</comment>
<dbReference type="InterPro" id="IPR015876">
    <property type="entry name" value="Acyl-CoA_DS"/>
</dbReference>
<organism evidence="14 15">
    <name type="scientific">Pontiella agarivorans</name>
    <dbReference type="NCBI Taxonomy" id="3038953"/>
    <lineage>
        <taxon>Bacteria</taxon>
        <taxon>Pseudomonadati</taxon>
        <taxon>Kiritimatiellota</taxon>
        <taxon>Kiritimatiellia</taxon>
        <taxon>Kiritimatiellales</taxon>
        <taxon>Pontiellaceae</taxon>
        <taxon>Pontiella</taxon>
    </lineage>
</organism>
<keyword evidence="8" id="KW-0408">Iron</keyword>
<evidence type="ECO:0000256" key="11">
    <source>
        <dbReference type="ARBA" id="ARBA00023160"/>
    </source>
</evidence>
<evidence type="ECO:0000256" key="2">
    <source>
        <dbReference type="ARBA" id="ARBA00008749"/>
    </source>
</evidence>
<name>A0ABU5MYR7_9BACT</name>
<feature type="transmembrane region" description="Helical" evidence="12">
    <location>
        <begin position="153"/>
        <end position="174"/>
    </location>
</feature>
<evidence type="ECO:0000256" key="7">
    <source>
        <dbReference type="ARBA" id="ARBA00023002"/>
    </source>
</evidence>
<evidence type="ECO:0000256" key="12">
    <source>
        <dbReference type="SAM" id="Phobius"/>
    </source>
</evidence>
<dbReference type="PANTHER" id="PTHR11351">
    <property type="entry name" value="ACYL-COA DESATURASE"/>
    <property type="match status" value="1"/>
</dbReference>
<feature type="domain" description="Fatty acid desaturase" evidence="13">
    <location>
        <begin position="34"/>
        <end position="265"/>
    </location>
</feature>
<keyword evidence="5" id="KW-0276">Fatty acid metabolism</keyword>
<protein>
    <submittedName>
        <fullName evidence="14">Acyl-CoA desaturase</fullName>
        <ecNumber evidence="14">1.14.19.-</ecNumber>
    </submittedName>
</protein>
<comment type="caution">
    <text evidence="14">The sequence shown here is derived from an EMBL/GenBank/DDBJ whole genome shotgun (WGS) entry which is preliminary data.</text>
</comment>
<evidence type="ECO:0000256" key="8">
    <source>
        <dbReference type="ARBA" id="ARBA00023004"/>
    </source>
</evidence>
<dbReference type="EC" id="1.14.19.-" evidence="14"/>
<gene>
    <name evidence="14" type="ORF">P9H32_11830</name>
</gene>
<dbReference type="Pfam" id="PF00487">
    <property type="entry name" value="FA_desaturase"/>
    <property type="match status" value="1"/>
</dbReference>
<feature type="transmembrane region" description="Helical" evidence="12">
    <location>
        <begin position="12"/>
        <end position="31"/>
    </location>
</feature>
<dbReference type="EMBL" id="JARVCO010000010">
    <property type="protein sequence ID" value="MDZ8119313.1"/>
    <property type="molecule type" value="Genomic_DNA"/>
</dbReference>
<keyword evidence="15" id="KW-1185">Reference proteome</keyword>
<dbReference type="Proteomes" id="UP001290861">
    <property type="component" value="Unassembled WGS sequence"/>
</dbReference>
<accession>A0ABU5MYR7</accession>
<feature type="transmembrane region" description="Helical" evidence="12">
    <location>
        <begin position="186"/>
        <end position="207"/>
    </location>
</feature>
<dbReference type="CDD" id="cd03505">
    <property type="entry name" value="Delta9-FADS-like"/>
    <property type="match status" value="1"/>
</dbReference>
<keyword evidence="11" id="KW-0275">Fatty acid biosynthesis</keyword>
<evidence type="ECO:0000256" key="5">
    <source>
        <dbReference type="ARBA" id="ARBA00022832"/>
    </source>
</evidence>
<evidence type="ECO:0000256" key="1">
    <source>
        <dbReference type="ARBA" id="ARBA00004141"/>
    </source>
</evidence>
<evidence type="ECO:0000259" key="13">
    <source>
        <dbReference type="Pfam" id="PF00487"/>
    </source>
</evidence>
<dbReference type="InterPro" id="IPR005804">
    <property type="entry name" value="FA_desaturase_dom"/>
</dbReference>
<evidence type="ECO:0000256" key="6">
    <source>
        <dbReference type="ARBA" id="ARBA00022989"/>
    </source>
</evidence>
<dbReference type="PRINTS" id="PR00075">
    <property type="entry name" value="FACDDSATRASE"/>
</dbReference>
<evidence type="ECO:0000256" key="10">
    <source>
        <dbReference type="ARBA" id="ARBA00023136"/>
    </source>
</evidence>
<comment type="subcellular location">
    <subcellularLocation>
        <location evidence="1">Membrane</location>
        <topology evidence="1">Multi-pass membrane protein</topology>
    </subcellularLocation>
</comment>
<evidence type="ECO:0000256" key="3">
    <source>
        <dbReference type="ARBA" id="ARBA00022516"/>
    </source>
</evidence>
<reference evidence="14 15" key="1">
    <citation type="journal article" date="2024" name="Appl. Environ. Microbiol.">
        <title>Pontiella agarivorans sp. nov., a novel marine anaerobic bacterium capable of degrading macroalgal polysaccharides and fixing nitrogen.</title>
        <authorList>
            <person name="Liu N."/>
            <person name="Kivenson V."/>
            <person name="Peng X."/>
            <person name="Cui Z."/>
            <person name="Lankiewicz T.S."/>
            <person name="Gosselin K.M."/>
            <person name="English C.J."/>
            <person name="Blair E.M."/>
            <person name="O'Malley M.A."/>
            <person name="Valentine D.L."/>
        </authorList>
    </citation>
    <scope>NUCLEOTIDE SEQUENCE [LARGE SCALE GENOMIC DNA]</scope>
    <source>
        <strain evidence="14 15">NLcol2</strain>
    </source>
</reference>
<keyword evidence="3" id="KW-0444">Lipid biosynthesis</keyword>